<dbReference type="Proteomes" id="UP000054783">
    <property type="component" value="Unassembled WGS sequence"/>
</dbReference>
<dbReference type="EMBL" id="JYDQ01000089">
    <property type="protein sequence ID" value="KRY15819.1"/>
    <property type="molecule type" value="Genomic_DNA"/>
</dbReference>
<name>A0A0V0Z4S1_9BILA</name>
<feature type="region of interest" description="Disordered" evidence="1">
    <location>
        <begin position="44"/>
        <end position="68"/>
    </location>
</feature>
<accession>A0A0V0Z4S1</accession>
<evidence type="ECO:0000313" key="2">
    <source>
        <dbReference type="EMBL" id="KRY07066.1"/>
    </source>
</evidence>
<evidence type="ECO:0000256" key="1">
    <source>
        <dbReference type="SAM" id="MobiDB-lite"/>
    </source>
</evidence>
<dbReference type="AlphaFoldDB" id="A0A0V0Z4S1"/>
<dbReference type="OrthoDB" id="10341028at2759"/>
<organism evidence="2 4">
    <name type="scientific">Trichinella patagoniensis</name>
    <dbReference type="NCBI Taxonomy" id="990121"/>
    <lineage>
        <taxon>Eukaryota</taxon>
        <taxon>Metazoa</taxon>
        <taxon>Ecdysozoa</taxon>
        <taxon>Nematoda</taxon>
        <taxon>Enoplea</taxon>
        <taxon>Dorylaimia</taxon>
        <taxon>Trichinellida</taxon>
        <taxon>Trichinellidae</taxon>
        <taxon>Trichinella</taxon>
    </lineage>
</organism>
<protein>
    <submittedName>
        <fullName evidence="2">Uncharacterized protein</fullName>
    </submittedName>
</protein>
<dbReference type="EMBL" id="JYDQ01000566">
    <property type="protein sequence ID" value="KRY07066.1"/>
    <property type="molecule type" value="Genomic_DNA"/>
</dbReference>
<gene>
    <name evidence="2" type="ORF">T12_1488</name>
    <name evidence="3" type="ORF">T12_7618</name>
</gene>
<sequence>MNGQTNHQTETRCLKFIGPAKANKNTKRSSDTRLGSTRYELANSLPVISRNRDTGHGAQPANKKSAEGDKNIIKDLTMVLLALAMERCQKLVLHVRNLPYTECASGKWRAHPCRSKPLGTVSRNMCGRKY</sequence>
<comment type="caution">
    <text evidence="2">The sequence shown here is derived from an EMBL/GenBank/DDBJ whole genome shotgun (WGS) entry which is preliminary data.</text>
</comment>
<keyword evidence="4" id="KW-1185">Reference proteome</keyword>
<evidence type="ECO:0000313" key="4">
    <source>
        <dbReference type="Proteomes" id="UP000054783"/>
    </source>
</evidence>
<proteinExistence type="predicted"/>
<evidence type="ECO:0000313" key="3">
    <source>
        <dbReference type="EMBL" id="KRY15819.1"/>
    </source>
</evidence>
<reference evidence="2 4" key="1">
    <citation type="submission" date="2015-01" db="EMBL/GenBank/DDBJ databases">
        <title>Evolution of Trichinella species and genotypes.</title>
        <authorList>
            <person name="Korhonen P.K."/>
            <person name="Edoardo P."/>
            <person name="Giuseppe L.R."/>
            <person name="Gasser R.B."/>
        </authorList>
    </citation>
    <scope>NUCLEOTIDE SEQUENCE [LARGE SCALE GENOMIC DNA]</scope>
    <source>
        <strain evidence="2">ISS2496</strain>
    </source>
</reference>